<comment type="caution">
    <text evidence="2">The sequence shown here is derived from an EMBL/GenBank/DDBJ whole genome shotgun (WGS) entry which is preliminary data.</text>
</comment>
<keyword evidence="3" id="KW-1185">Reference proteome</keyword>
<gene>
    <name evidence="2" type="ORF">WQ57_24880</name>
</gene>
<protein>
    <recommendedName>
        <fullName evidence="4">YqfQ-like protein</fullName>
    </recommendedName>
</protein>
<organism evidence="2 3">
    <name type="scientific">Mesobacillus campisalis</name>
    <dbReference type="NCBI Taxonomy" id="1408103"/>
    <lineage>
        <taxon>Bacteria</taxon>
        <taxon>Bacillati</taxon>
        <taxon>Bacillota</taxon>
        <taxon>Bacilli</taxon>
        <taxon>Bacillales</taxon>
        <taxon>Bacillaceae</taxon>
        <taxon>Mesobacillus</taxon>
    </lineage>
</organism>
<dbReference type="EMBL" id="LAYY01000101">
    <property type="protein sequence ID" value="KKK33317.1"/>
    <property type="molecule type" value="Genomic_DNA"/>
</dbReference>
<sequence>MRPGPMRQLPGQFGGPQMRAMGQTPYPMNPMMGMGRPAKQGGILARLLGGGKRAGLQPFGHAAGGAGRAAGGGILNTIGNPGSIHSFLNNTQQVLKTAQSVGPMIQQYGPLVKNLPAMWKLYKGMKDLPDQEEDVSQTKNEDEPMKENRKKKKTADRAEESVPPKKNSSAKPKRGESTPKLFI</sequence>
<evidence type="ECO:0000313" key="3">
    <source>
        <dbReference type="Proteomes" id="UP000034166"/>
    </source>
</evidence>
<reference evidence="2 3" key="1">
    <citation type="submission" date="2015-04" db="EMBL/GenBank/DDBJ databases">
        <title>Taxonomic description and genome sequence of Bacillus campisalis sp. nov., a novel member of the genus Bacillus isolated from solar saltern.</title>
        <authorList>
            <person name="Mathan Kumar R."/>
            <person name="Kaur G."/>
            <person name="Kumar A."/>
            <person name="Singh N.K."/>
            <person name="Kaur N."/>
            <person name="Kumar N."/>
            <person name="Mayilraj S."/>
        </authorList>
    </citation>
    <scope>NUCLEOTIDE SEQUENCE [LARGE SCALE GENOMIC DNA]</scope>
    <source>
        <strain evidence="2 3">SA2-6</strain>
    </source>
</reference>
<dbReference type="Proteomes" id="UP000034166">
    <property type="component" value="Unassembled WGS sequence"/>
</dbReference>
<name>A0A0M2SKE8_9BACI</name>
<dbReference type="PATRIC" id="fig|1408103.3.peg.5369"/>
<evidence type="ECO:0008006" key="4">
    <source>
        <dbReference type="Google" id="ProtNLM"/>
    </source>
</evidence>
<accession>A0A0M2SKE8</accession>
<dbReference type="InterPro" id="IPR025571">
    <property type="entry name" value="YqfQ"/>
</dbReference>
<dbReference type="AlphaFoldDB" id="A0A0M2SKE8"/>
<dbReference type="Pfam" id="PF14181">
    <property type="entry name" value="YqfQ"/>
    <property type="match status" value="1"/>
</dbReference>
<feature type="region of interest" description="Disordered" evidence="1">
    <location>
        <begin position="130"/>
        <end position="183"/>
    </location>
</feature>
<evidence type="ECO:0000256" key="1">
    <source>
        <dbReference type="SAM" id="MobiDB-lite"/>
    </source>
</evidence>
<evidence type="ECO:0000313" key="2">
    <source>
        <dbReference type="EMBL" id="KKK33317.1"/>
    </source>
</evidence>
<proteinExistence type="predicted"/>